<dbReference type="Proteomes" id="UP000002281">
    <property type="component" value="Chromosome 20"/>
</dbReference>
<organism evidence="2 3">
    <name type="scientific">Equus caballus</name>
    <name type="common">Horse</name>
    <dbReference type="NCBI Taxonomy" id="9796"/>
    <lineage>
        <taxon>Eukaryota</taxon>
        <taxon>Metazoa</taxon>
        <taxon>Chordata</taxon>
        <taxon>Craniata</taxon>
        <taxon>Vertebrata</taxon>
        <taxon>Euteleostomi</taxon>
        <taxon>Mammalia</taxon>
        <taxon>Eutheria</taxon>
        <taxon>Laurasiatheria</taxon>
        <taxon>Perissodactyla</taxon>
        <taxon>Equidae</taxon>
        <taxon>Equus</taxon>
    </lineage>
</organism>
<dbReference type="PaxDb" id="9796-ENSECAP00000022379"/>
<protein>
    <submittedName>
        <fullName evidence="2">Peptidase inhibitor 16</fullName>
    </submittedName>
</protein>
<name>F6QXQ3_HORSE</name>
<gene>
    <name evidence="2 4" type="primary">PI16</name>
</gene>
<dbReference type="Bgee" id="ENSECAG00000024845">
    <property type="expression patterns" value="Expressed in zone of skin and 20 other cell types or tissues"/>
</dbReference>
<feature type="region of interest" description="Disordered" evidence="1">
    <location>
        <begin position="21"/>
        <end position="73"/>
    </location>
</feature>
<dbReference type="GeneTree" id="ENSGT00940000162458"/>
<sequence>RSVGGAARTCSPSRTRPWTCRWPWSSGTKSTTTTTSALAPATRARCAGTTRRWSGPRPSGLAVAPTSARSSRELRRPTSNCWFATTSPQPIRGPEEAEDLPYLVTEAPSSLATEVPSVLATHSQLSLDEGPATFPKSTHDPTPKSADREASRTRMPSRSPESSLHPKVSLTGTQEPLPYSPEEGEAEAELPPSTEVSASVIPVQDEPGELQATLDHMGHTSSKSLPNSPNTSATANATGGRTLVLQSSLPGAEGPGKPGIKSGLNSGGGRVWVPLLGLLLLPPLVLAGIF</sequence>
<reference evidence="2" key="2">
    <citation type="submission" date="2025-08" db="UniProtKB">
        <authorList>
            <consortium name="Ensembl"/>
        </authorList>
    </citation>
    <scope>IDENTIFICATION</scope>
    <source>
        <strain evidence="2">Thoroughbred</strain>
    </source>
</reference>
<dbReference type="ExpressionAtlas" id="F6QXQ3">
    <property type="expression patterns" value="baseline"/>
</dbReference>
<dbReference type="InParanoid" id="F6QXQ3"/>
<dbReference type="FunCoup" id="F6QXQ3">
    <property type="interactions" value="36"/>
</dbReference>
<reference evidence="2 3" key="1">
    <citation type="journal article" date="2009" name="Science">
        <title>Genome sequence, comparative analysis, and population genetics of the domestic horse.</title>
        <authorList>
            <consortium name="Broad Institute Genome Sequencing Platform"/>
            <consortium name="Broad Institute Whole Genome Assembly Team"/>
            <person name="Wade C.M."/>
            <person name="Giulotto E."/>
            <person name="Sigurdsson S."/>
            <person name="Zoli M."/>
            <person name="Gnerre S."/>
            <person name="Imsland F."/>
            <person name="Lear T.L."/>
            <person name="Adelson D.L."/>
            <person name="Bailey E."/>
            <person name="Bellone R.R."/>
            <person name="Bloecker H."/>
            <person name="Distl O."/>
            <person name="Edgar R.C."/>
            <person name="Garber M."/>
            <person name="Leeb T."/>
            <person name="Mauceli E."/>
            <person name="MacLeod J.N."/>
            <person name="Penedo M.C.T."/>
            <person name="Raison J.M."/>
            <person name="Sharpe T."/>
            <person name="Vogel J."/>
            <person name="Andersson L."/>
            <person name="Antczak D.F."/>
            <person name="Biagi T."/>
            <person name="Binns M.M."/>
            <person name="Chowdhary B.P."/>
            <person name="Coleman S.J."/>
            <person name="Della Valle G."/>
            <person name="Fryc S."/>
            <person name="Guerin G."/>
            <person name="Hasegawa T."/>
            <person name="Hill E.W."/>
            <person name="Jurka J."/>
            <person name="Kiialainen A."/>
            <person name="Lindgren G."/>
            <person name="Liu J."/>
            <person name="Magnani E."/>
            <person name="Mickelson J.R."/>
            <person name="Murray J."/>
            <person name="Nergadze S.G."/>
            <person name="Onofrio R."/>
            <person name="Pedroni S."/>
            <person name="Piras M.F."/>
            <person name="Raudsepp T."/>
            <person name="Rocchi M."/>
            <person name="Roeed K.H."/>
            <person name="Ryder O.A."/>
            <person name="Searle S."/>
            <person name="Skow L."/>
            <person name="Swinburne J.E."/>
            <person name="Syvaenen A.C."/>
            <person name="Tozaki T."/>
            <person name="Valberg S.J."/>
            <person name="Vaudin M."/>
            <person name="White J.R."/>
            <person name="Zody M.C."/>
            <person name="Lander E.S."/>
            <person name="Lindblad-Toh K."/>
        </authorList>
    </citation>
    <scope>NUCLEOTIDE SEQUENCE [LARGE SCALE GENOMIC DNA]</scope>
    <source>
        <strain evidence="2 3">Thoroughbred</strain>
    </source>
</reference>
<dbReference type="Ensembl" id="ENSECAT00000026783.4">
    <property type="protein sequence ID" value="ENSECAP00000022379.3"/>
    <property type="gene ID" value="ENSECAG00000024845.4"/>
</dbReference>
<evidence type="ECO:0000256" key="1">
    <source>
        <dbReference type="SAM" id="MobiDB-lite"/>
    </source>
</evidence>
<accession>F6QXQ3</accession>
<dbReference type="AlphaFoldDB" id="F6QXQ3"/>
<dbReference type="STRING" id="9796.ENSECAP00000022379"/>
<feature type="region of interest" description="Disordered" evidence="1">
    <location>
        <begin position="128"/>
        <end position="195"/>
    </location>
</feature>
<feature type="compositionally biased region" description="Basic and acidic residues" evidence="1">
    <location>
        <begin position="137"/>
        <end position="152"/>
    </location>
</feature>
<evidence type="ECO:0000313" key="3">
    <source>
        <dbReference type="Proteomes" id="UP000002281"/>
    </source>
</evidence>
<proteinExistence type="predicted"/>
<dbReference type="HOGENOM" id="CLU_049124_0_0_1"/>
<dbReference type="VGNC" id="VGNC:56683">
    <property type="gene designation" value="PI16"/>
</dbReference>
<keyword evidence="3" id="KW-1185">Reference proteome</keyword>
<feature type="compositionally biased region" description="Low complexity" evidence="1">
    <location>
        <begin position="25"/>
        <end position="52"/>
    </location>
</feature>
<reference evidence="2" key="3">
    <citation type="submission" date="2025-09" db="UniProtKB">
        <authorList>
            <consortium name="Ensembl"/>
        </authorList>
    </citation>
    <scope>IDENTIFICATION</scope>
    <source>
        <strain evidence="2">Thoroughbred</strain>
    </source>
</reference>
<evidence type="ECO:0000313" key="2">
    <source>
        <dbReference type="Ensembl" id="ENSECAP00000022379.3"/>
    </source>
</evidence>
<evidence type="ECO:0000313" key="4">
    <source>
        <dbReference type="VGNC" id="VGNC:56683"/>
    </source>
</evidence>